<evidence type="ECO:0000313" key="1">
    <source>
        <dbReference type="EMBL" id="VAW50079.1"/>
    </source>
</evidence>
<protein>
    <submittedName>
        <fullName evidence="1">Uncharacterized protein</fullName>
    </submittedName>
</protein>
<sequence length="53" mass="6308">MAEMRTTTDRYRASYLHWILNHMFPLFDCETGLQAINDKKVYQSWLADNAQGR</sequence>
<dbReference type="AlphaFoldDB" id="A0A3B0WKV7"/>
<accession>A0A3B0WKV7</accession>
<organism evidence="1">
    <name type="scientific">hydrothermal vent metagenome</name>
    <dbReference type="NCBI Taxonomy" id="652676"/>
    <lineage>
        <taxon>unclassified sequences</taxon>
        <taxon>metagenomes</taxon>
        <taxon>ecological metagenomes</taxon>
    </lineage>
</organism>
<name>A0A3B0WKV7_9ZZZZ</name>
<dbReference type="EMBL" id="UOFD01000001">
    <property type="protein sequence ID" value="VAW50079.1"/>
    <property type="molecule type" value="Genomic_DNA"/>
</dbReference>
<gene>
    <name evidence="1" type="ORF">MNBD_GAMMA06-1761</name>
</gene>
<proteinExistence type="predicted"/>
<reference evidence="1" key="1">
    <citation type="submission" date="2018-06" db="EMBL/GenBank/DDBJ databases">
        <authorList>
            <person name="Zhirakovskaya E."/>
        </authorList>
    </citation>
    <scope>NUCLEOTIDE SEQUENCE</scope>
</reference>